<dbReference type="GO" id="GO:0016020">
    <property type="term" value="C:membrane"/>
    <property type="evidence" value="ECO:0007669"/>
    <property type="project" value="UniProtKB-SubCell"/>
</dbReference>
<dbReference type="Gramene" id="OIT36072">
    <property type="protein sequence ID" value="OIT36072"/>
    <property type="gene ID" value="A4A49_17891"/>
</dbReference>
<organism evidence="9 10">
    <name type="scientific">Nicotiana attenuata</name>
    <name type="common">Coyote tobacco</name>
    <dbReference type="NCBI Taxonomy" id="49451"/>
    <lineage>
        <taxon>Eukaryota</taxon>
        <taxon>Viridiplantae</taxon>
        <taxon>Streptophyta</taxon>
        <taxon>Embryophyta</taxon>
        <taxon>Tracheophyta</taxon>
        <taxon>Spermatophyta</taxon>
        <taxon>Magnoliopsida</taxon>
        <taxon>eudicotyledons</taxon>
        <taxon>Gunneridae</taxon>
        <taxon>Pentapetalae</taxon>
        <taxon>asterids</taxon>
        <taxon>lamiids</taxon>
        <taxon>Solanales</taxon>
        <taxon>Solanaceae</taxon>
        <taxon>Nicotianoideae</taxon>
        <taxon>Nicotianeae</taxon>
        <taxon>Nicotiana</taxon>
    </lineage>
</organism>
<dbReference type="InterPro" id="IPR004326">
    <property type="entry name" value="Mlo"/>
</dbReference>
<comment type="similarity">
    <text evidence="2">Belongs to the MLO family.</text>
</comment>
<comment type="caution">
    <text evidence="9">The sequence shown here is derived from an EMBL/GenBank/DDBJ whole genome shotgun (WGS) entry which is preliminary data.</text>
</comment>
<protein>
    <submittedName>
        <fullName evidence="9">Mlo-like protein 8</fullName>
    </submittedName>
</protein>
<dbReference type="PANTHER" id="PTHR31942:SF49">
    <property type="entry name" value="MLO-LIKE PROTEIN 8"/>
    <property type="match status" value="1"/>
</dbReference>
<evidence type="ECO:0000256" key="8">
    <source>
        <dbReference type="SAM" id="MobiDB-lite"/>
    </source>
</evidence>
<keyword evidence="5" id="KW-1133">Transmembrane helix</keyword>
<keyword evidence="6" id="KW-0472">Membrane</keyword>
<comment type="subcellular location">
    <subcellularLocation>
        <location evidence="1">Membrane</location>
        <topology evidence="1">Multi-pass membrane protein</topology>
    </subcellularLocation>
</comment>
<keyword evidence="4" id="KW-0611">Plant defense</keyword>
<dbReference type="Proteomes" id="UP000187609">
    <property type="component" value="Unassembled WGS sequence"/>
</dbReference>
<dbReference type="AlphaFoldDB" id="A0A314L3H6"/>
<keyword evidence="7" id="KW-0568">Pathogenesis-related protein</keyword>
<evidence type="ECO:0000256" key="5">
    <source>
        <dbReference type="ARBA" id="ARBA00022989"/>
    </source>
</evidence>
<evidence type="ECO:0000256" key="3">
    <source>
        <dbReference type="ARBA" id="ARBA00022692"/>
    </source>
</evidence>
<evidence type="ECO:0000256" key="7">
    <source>
        <dbReference type="ARBA" id="ARBA00023265"/>
    </source>
</evidence>
<feature type="compositionally biased region" description="Polar residues" evidence="8">
    <location>
        <begin position="50"/>
        <end position="69"/>
    </location>
</feature>
<evidence type="ECO:0000313" key="9">
    <source>
        <dbReference type="EMBL" id="OIT36072.1"/>
    </source>
</evidence>
<dbReference type="Pfam" id="PF03094">
    <property type="entry name" value="Mlo"/>
    <property type="match status" value="1"/>
</dbReference>
<feature type="region of interest" description="Disordered" evidence="8">
    <location>
        <begin position="109"/>
        <end position="133"/>
    </location>
</feature>
<dbReference type="GO" id="GO:0006952">
    <property type="term" value="P:defense response"/>
    <property type="evidence" value="ECO:0007669"/>
    <property type="project" value="UniProtKB-KW"/>
</dbReference>
<evidence type="ECO:0000256" key="6">
    <source>
        <dbReference type="ARBA" id="ARBA00023136"/>
    </source>
</evidence>
<evidence type="ECO:0000256" key="1">
    <source>
        <dbReference type="ARBA" id="ARBA00004141"/>
    </source>
</evidence>
<dbReference type="PANTHER" id="PTHR31942">
    <property type="entry name" value="MLO-LIKE PROTEIN 1"/>
    <property type="match status" value="1"/>
</dbReference>
<accession>A0A314L3H6</accession>
<evidence type="ECO:0000256" key="4">
    <source>
        <dbReference type="ARBA" id="ARBA00022821"/>
    </source>
</evidence>
<dbReference type="EMBL" id="MJEQ01000477">
    <property type="protein sequence ID" value="OIT36072.1"/>
    <property type="molecule type" value="Genomic_DNA"/>
</dbReference>
<dbReference type="STRING" id="49451.A0A314L3H6"/>
<keyword evidence="3" id="KW-0812">Transmembrane</keyword>
<feature type="region of interest" description="Disordered" evidence="8">
    <location>
        <begin position="38"/>
        <end position="75"/>
    </location>
</feature>
<gene>
    <name evidence="9" type="primary">MLO8_1</name>
    <name evidence="9" type="ORF">A4A49_17891</name>
</gene>
<evidence type="ECO:0000313" key="10">
    <source>
        <dbReference type="Proteomes" id="UP000187609"/>
    </source>
</evidence>
<evidence type="ECO:0000256" key="2">
    <source>
        <dbReference type="ARBA" id="ARBA00006574"/>
    </source>
</evidence>
<reference evidence="9" key="1">
    <citation type="submission" date="2016-11" db="EMBL/GenBank/DDBJ databases">
        <title>The genome of Nicotiana attenuata.</title>
        <authorList>
            <person name="Xu S."/>
            <person name="Brockmoeller T."/>
            <person name="Gaquerel E."/>
            <person name="Navarro A."/>
            <person name="Kuhl H."/>
            <person name="Gase K."/>
            <person name="Ling Z."/>
            <person name="Zhou W."/>
            <person name="Kreitzer C."/>
            <person name="Stanke M."/>
            <person name="Tang H."/>
            <person name="Lyons E."/>
            <person name="Pandey P."/>
            <person name="Pandey S.P."/>
            <person name="Timmermann B."/>
            <person name="Baldwin I.T."/>
        </authorList>
    </citation>
    <scope>NUCLEOTIDE SEQUENCE [LARGE SCALE GENOMIC DNA]</scope>
    <source>
        <strain evidence="9">UT</strain>
    </source>
</reference>
<name>A0A314L3H6_NICAT</name>
<proteinExistence type="inferred from homology"/>
<keyword evidence="10" id="KW-1185">Reference proteome</keyword>
<sequence>MQLYITLPLYALITQMGSNMKKSIFDEQTSKALKKWHMAVKKSKGARGDSSPTRTLGSASPRSKMSSPVNPAGPALHRFKTTVISSTTPMNRAEIATTQIYHDDTEIHVHVPPNGEPTRNEDDFSFVKPAPQR</sequence>